<name>A0A964T5U3_9HYPH</name>
<dbReference type="SUPFAM" id="SSF53474">
    <property type="entry name" value="alpha/beta-Hydrolases"/>
    <property type="match status" value="1"/>
</dbReference>
<dbReference type="Pfam" id="PF00561">
    <property type="entry name" value="Abhydrolase_1"/>
    <property type="match status" value="1"/>
</dbReference>
<protein>
    <submittedName>
        <fullName evidence="3">Alpha/beta fold hydrolase</fullName>
    </submittedName>
</protein>
<feature type="region of interest" description="Disordered" evidence="1">
    <location>
        <begin position="1"/>
        <end position="43"/>
    </location>
</feature>
<accession>A0A964T5U3</accession>
<keyword evidence="3" id="KW-0378">Hydrolase</keyword>
<dbReference type="InterPro" id="IPR000073">
    <property type="entry name" value="AB_hydrolase_1"/>
</dbReference>
<keyword evidence="4" id="KW-1185">Reference proteome</keyword>
<comment type="caution">
    <text evidence="3">The sequence shown here is derived from an EMBL/GenBank/DDBJ whole genome shotgun (WGS) entry which is preliminary data.</text>
</comment>
<proteinExistence type="predicted"/>
<dbReference type="InterPro" id="IPR029058">
    <property type="entry name" value="AB_hydrolase_fold"/>
</dbReference>
<dbReference type="Proteomes" id="UP000773614">
    <property type="component" value="Unassembled WGS sequence"/>
</dbReference>
<reference evidence="3" key="1">
    <citation type="submission" date="2019-03" db="EMBL/GenBank/DDBJ databases">
        <title>Afifella sp. nov., isolated from activated sludge.</title>
        <authorList>
            <person name="Li Q."/>
            <person name="Liu Y."/>
        </authorList>
    </citation>
    <scope>NUCLEOTIDE SEQUENCE</scope>
    <source>
        <strain evidence="3">L72</strain>
    </source>
</reference>
<organism evidence="3 4">
    <name type="scientific">Propylenella binzhouense</name>
    <dbReference type="NCBI Taxonomy" id="2555902"/>
    <lineage>
        <taxon>Bacteria</taxon>
        <taxon>Pseudomonadati</taxon>
        <taxon>Pseudomonadota</taxon>
        <taxon>Alphaproteobacteria</taxon>
        <taxon>Hyphomicrobiales</taxon>
        <taxon>Propylenellaceae</taxon>
        <taxon>Propylenella</taxon>
    </lineage>
</organism>
<dbReference type="PANTHER" id="PTHR43433">
    <property type="entry name" value="HYDROLASE, ALPHA/BETA FOLD FAMILY PROTEIN"/>
    <property type="match status" value="1"/>
</dbReference>
<evidence type="ECO:0000259" key="2">
    <source>
        <dbReference type="Pfam" id="PF00561"/>
    </source>
</evidence>
<dbReference type="GO" id="GO:0016787">
    <property type="term" value="F:hydrolase activity"/>
    <property type="evidence" value="ECO:0007669"/>
    <property type="project" value="UniProtKB-KW"/>
</dbReference>
<gene>
    <name evidence="3" type="ORF">E4O86_09695</name>
</gene>
<dbReference type="PANTHER" id="PTHR43433:SF1">
    <property type="entry name" value="BLL5160 PROTEIN"/>
    <property type="match status" value="1"/>
</dbReference>
<dbReference type="InterPro" id="IPR050471">
    <property type="entry name" value="AB_hydrolase"/>
</dbReference>
<dbReference type="EMBL" id="SPKJ01000026">
    <property type="protein sequence ID" value="MYZ47982.1"/>
    <property type="molecule type" value="Genomic_DNA"/>
</dbReference>
<feature type="domain" description="AB hydrolase-1" evidence="2">
    <location>
        <begin position="69"/>
        <end position="194"/>
    </location>
</feature>
<evidence type="ECO:0000313" key="3">
    <source>
        <dbReference type="EMBL" id="MYZ47982.1"/>
    </source>
</evidence>
<sequence length="322" mass="34484">MAPFGGSRAPAERGNGLPAAPCPPHATPTDQANRRRGGGFHMEGRFPLPDGAELFYRIDDFTDPWRKAPPVLMLHGFGESHEAWRAWVPHLARDYPVIRVDRRGFGASTPAALDHPWTIDGMAEDVVALLEGLAGEPAHIVAAKIAVPIAIRTAARRPGLVRSLTLLGGAVTGPDGTSSADMMAREGIRAWAEATMDERMGPDMEPAAKAWWIALTARSPASTMIGFMRHVAEIDVRDDLGRVAAPTLALSTDSARRPIAQITGWLRQIPDARFVPVPGAGYHTAATSPDFCAAETLRFLREVDGAAPQVSRPLCPPRPGAA</sequence>
<evidence type="ECO:0000256" key="1">
    <source>
        <dbReference type="SAM" id="MobiDB-lite"/>
    </source>
</evidence>
<dbReference type="Gene3D" id="3.40.50.1820">
    <property type="entry name" value="alpha/beta hydrolase"/>
    <property type="match status" value="1"/>
</dbReference>
<dbReference type="AlphaFoldDB" id="A0A964T5U3"/>
<evidence type="ECO:0000313" key="4">
    <source>
        <dbReference type="Proteomes" id="UP000773614"/>
    </source>
</evidence>